<comment type="similarity">
    <text evidence="2">Belongs to the EamA transporter family.</text>
</comment>
<evidence type="ECO:0000259" key="7">
    <source>
        <dbReference type="Pfam" id="PF00892"/>
    </source>
</evidence>
<dbReference type="SUPFAM" id="SSF103481">
    <property type="entry name" value="Multidrug resistance efflux transporter EmrE"/>
    <property type="match status" value="2"/>
</dbReference>
<organism evidence="8 9">
    <name type="scientific">Alicyclobacillus mali</name>
    <name type="common">ex Roth et al. 2021</name>
    <dbReference type="NCBI Taxonomy" id="1123961"/>
    <lineage>
        <taxon>Bacteria</taxon>
        <taxon>Bacillati</taxon>
        <taxon>Bacillota</taxon>
        <taxon>Bacilli</taxon>
        <taxon>Bacillales</taxon>
        <taxon>Alicyclobacillaceae</taxon>
        <taxon>Alicyclobacillus</taxon>
    </lineage>
</organism>
<feature type="transmembrane region" description="Helical" evidence="6">
    <location>
        <begin position="36"/>
        <end position="55"/>
    </location>
</feature>
<dbReference type="RefSeq" id="WP_067847931.1">
    <property type="nucleotide sequence ID" value="NZ_JADPKZ010000038.1"/>
</dbReference>
<evidence type="ECO:0000256" key="2">
    <source>
        <dbReference type="ARBA" id="ARBA00007362"/>
    </source>
</evidence>
<evidence type="ECO:0000256" key="4">
    <source>
        <dbReference type="ARBA" id="ARBA00022989"/>
    </source>
</evidence>
<evidence type="ECO:0000313" key="8">
    <source>
        <dbReference type="EMBL" id="MBF8377774.1"/>
    </source>
</evidence>
<feature type="transmembrane region" description="Helical" evidence="6">
    <location>
        <begin position="243"/>
        <end position="264"/>
    </location>
</feature>
<dbReference type="InterPro" id="IPR050638">
    <property type="entry name" value="AA-Vitamin_Transporters"/>
</dbReference>
<evidence type="ECO:0000313" key="9">
    <source>
        <dbReference type="Proteomes" id="UP000642910"/>
    </source>
</evidence>
<feature type="transmembrane region" description="Helical" evidence="6">
    <location>
        <begin position="97"/>
        <end position="117"/>
    </location>
</feature>
<comment type="caution">
    <text evidence="8">The sequence shown here is derived from an EMBL/GenBank/DDBJ whole genome shotgun (WGS) entry which is preliminary data.</text>
</comment>
<keyword evidence="3 6" id="KW-0812">Transmembrane</keyword>
<evidence type="ECO:0000256" key="1">
    <source>
        <dbReference type="ARBA" id="ARBA00004127"/>
    </source>
</evidence>
<feature type="domain" description="EamA" evidence="7">
    <location>
        <begin position="152"/>
        <end position="285"/>
    </location>
</feature>
<evidence type="ECO:0000256" key="6">
    <source>
        <dbReference type="SAM" id="Phobius"/>
    </source>
</evidence>
<reference evidence="8 9" key="1">
    <citation type="submission" date="2020-11" db="EMBL/GenBank/DDBJ databases">
        <title>Genomic insight of Alicyclobacillus mali FL 18 reveals a new arsenic-resistant strain, with potential in environmental biotechnology.</title>
        <authorList>
            <person name="Fiorentino G."/>
            <person name="Gallo G."/>
            <person name="Aulitto M."/>
        </authorList>
    </citation>
    <scope>NUCLEOTIDE SEQUENCE [LARGE SCALE GENOMIC DNA]</scope>
    <source>
        <strain evidence="8 9">FL 18</strain>
    </source>
</reference>
<proteinExistence type="inferred from homology"/>
<feature type="transmembrane region" description="Helical" evidence="6">
    <location>
        <begin position="213"/>
        <end position="236"/>
    </location>
</feature>
<feature type="transmembrane region" description="Helical" evidence="6">
    <location>
        <begin position="67"/>
        <end position="85"/>
    </location>
</feature>
<sequence length="305" mass="32526">MRIPKWGLFALLIFANLIWSASFTATGLAAESFSPPLIVMARMVIGGLVLMPFVVRDVRLGVWTWKKVLRISLLGLLGFTLPVTMETEGIRASSPALGAVSIALEPLLTLVVSALAFRTPLGPRRWFAMMLAATGAWVVAGCPRPGFAGYLLGDLLMLGAVACYAIYNAISGRLTADVSAASATSIMLLAAGIGCIPVYAWTGHAWPHHVTPVSLWSLVFLAFFATAAAYLIWIFVLQDHDVASAAITLYLQPVFGVLISVVVTGERPSALFYAGGAMILLALFLGQHRGQAKTVTASEMERASM</sequence>
<dbReference type="PANTHER" id="PTHR32322:SF2">
    <property type="entry name" value="EAMA DOMAIN-CONTAINING PROTEIN"/>
    <property type="match status" value="1"/>
</dbReference>
<gene>
    <name evidence="8" type="ORF">IW967_07830</name>
</gene>
<keyword evidence="9" id="KW-1185">Reference proteome</keyword>
<name>A0ABS0F3E8_9BACL</name>
<dbReference type="EMBL" id="JADPKZ010000038">
    <property type="protein sequence ID" value="MBF8377774.1"/>
    <property type="molecule type" value="Genomic_DNA"/>
</dbReference>
<evidence type="ECO:0000256" key="5">
    <source>
        <dbReference type="ARBA" id="ARBA00023136"/>
    </source>
</evidence>
<evidence type="ECO:0000256" key="3">
    <source>
        <dbReference type="ARBA" id="ARBA00022692"/>
    </source>
</evidence>
<dbReference type="Proteomes" id="UP000642910">
    <property type="component" value="Unassembled WGS sequence"/>
</dbReference>
<dbReference type="InterPro" id="IPR000620">
    <property type="entry name" value="EamA_dom"/>
</dbReference>
<comment type="subcellular location">
    <subcellularLocation>
        <location evidence="1">Endomembrane system</location>
        <topology evidence="1">Multi-pass membrane protein</topology>
    </subcellularLocation>
</comment>
<feature type="transmembrane region" description="Helical" evidence="6">
    <location>
        <begin position="124"/>
        <end position="141"/>
    </location>
</feature>
<keyword evidence="5 6" id="KW-0472">Membrane</keyword>
<feature type="transmembrane region" description="Helical" evidence="6">
    <location>
        <begin position="147"/>
        <end position="167"/>
    </location>
</feature>
<feature type="domain" description="EamA" evidence="7">
    <location>
        <begin position="11"/>
        <end position="139"/>
    </location>
</feature>
<protein>
    <submittedName>
        <fullName evidence="8">DMT family transporter</fullName>
    </submittedName>
</protein>
<dbReference type="Pfam" id="PF00892">
    <property type="entry name" value="EamA"/>
    <property type="match status" value="2"/>
</dbReference>
<keyword evidence="4 6" id="KW-1133">Transmembrane helix</keyword>
<dbReference type="InterPro" id="IPR037185">
    <property type="entry name" value="EmrE-like"/>
</dbReference>
<feature type="transmembrane region" description="Helical" evidence="6">
    <location>
        <begin position="270"/>
        <end position="286"/>
    </location>
</feature>
<accession>A0ABS0F3E8</accession>
<feature type="transmembrane region" description="Helical" evidence="6">
    <location>
        <begin position="179"/>
        <end position="201"/>
    </location>
</feature>
<dbReference type="PANTHER" id="PTHR32322">
    <property type="entry name" value="INNER MEMBRANE TRANSPORTER"/>
    <property type="match status" value="1"/>
</dbReference>